<protein>
    <submittedName>
        <fullName evidence="7">Membrane protein</fullName>
    </submittedName>
</protein>
<feature type="transmembrane region" description="Helical" evidence="6">
    <location>
        <begin position="246"/>
        <end position="273"/>
    </location>
</feature>
<keyword evidence="5 6" id="KW-0472">Membrane</keyword>
<evidence type="ECO:0000313" key="8">
    <source>
        <dbReference type="Proteomes" id="UP000198432"/>
    </source>
</evidence>
<dbReference type="InterPro" id="IPR017039">
    <property type="entry name" value="Virul_fac_BrkB"/>
</dbReference>
<dbReference type="GO" id="GO:0005886">
    <property type="term" value="C:plasma membrane"/>
    <property type="evidence" value="ECO:0007669"/>
    <property type="project" value="UniProtKB-SubCell"/>
</dbReference>
<keyword evidence="2" id="KW-1003">Cell membrane</keyword>
<dbReference type="EMBL" id="FZOQ01000008">
    <property type="protein sequence ID" value="SNS51793.1"/>
    <property type="molecule type" value="Genomic_DNA"/>
</dbReference>
<name>A0A239F668_9BACT</name>
<evidence type="ECO:0000256" key="1">
    <source>
        <dbReference type="ARBA" id="ARBA00004651"/>
    </source>
</evidence>
<dbReference type="OrthoDB" id="9797028at2"/>
<feature type="transmembrane region" description="Helical" evidence="6">
    <location>
        <begin position="143"/>
        <end position="170"/>
    </location>
</feature>
<dbReference type="PANTHER" id="PTHR30213">
    <property type="entry name" value="INNER MEMBRANE PROTEIN YHJD"/>
    <property type="match status" value="1"/>
</dbReference>
<dbReference type="PANTHER" id="PTHR30213:SF1">
    <property type="entry name" value="INNER MEMBRANE PROTEIN YHJD"/>
    <property type="match status" value="1"/>
</dbReference>
<comment type="subcellular location">
    <subcellularLocation>
        <location evidence="1">Cell membrane</location>
        <topology evidence="1">Multi-pass membrane protein</topology>
    </subcellularLocation>
</comment>
<feature type="transmembrane region" description="Helical" evidence="6">
    <location>
        <begin position="94"/>
        <end position="117"/>
    </location>
</feature>
<keyword evidence="4 6" id="KW-1133">Transmembrane helix</keyword>
<evidence type="ECO:0000256" key="2">
    <source>
        <dbReference type="ARBA" id="ARBA00022475"/>
    </source>
</evidence>
<dbReference type="RefSeq" id="WP_089319093.1">
    <property type="nucleotide sequence ID" value="NZ_FZOQ01000008.1"/>
</dbReference>
<feature type="transmembrane region" description="Helical" evidence="6">
    <location>
        <begin position="190"/>
        <end position="208"/>
    </location>
</feature>
<feature type="transmembrane region" description="Helical" evidence="6">
    <location>
        <begin position="220"/>
        <end position="240"/>
    </location>
</feature>
<keyword evidence="8" id="KW-1185">Reference proteome</keyword>
<evidence type="ECO:0000256" key="6">
    <source>
        <dbReference type="SAM" id="Phobius"/>
    </source>
</evidence>
<dbReference type="Pfam" id="PF03631">
    <property type="entry name" value="Virul_fac_BrkB"/>
    <property type="match status" value="1"/>
</dbReference>
<evidence type="ECO:0000256" key="4">
    <source>
        <dbReference type="ARBA" id="ARBA00022989"/>
    </source>
</evidence>
<evidence type="ECO:0000256" key="3">
    <source>
        <dbReference type="ARBA" id="ARBA00022692"/>
    </source>
</evidence>
<accession>A0A239F668</accession>
<organism evidence="7 8">
    <name type="scientific">Pontibacter ummariensis</name>
    <dbReference type="NCBI Taxonomy" id="1610492"/>
    <lineage>
        <taxon>Bacteria</taxon>
        <taxon>Pseudomonadati</taxon>
        <taxon>Bacteroidota</taxon>
        <taxon>Cytophagia</taxon>
        <taxon>Cytophagales</taxon>
        <taxon>Hymenobacteraceae</taxon>
        <taxon>Pontibacter</taxon>
    </lineage>
</organism>
<proteinExistence type="predicted"/>
<keyword evidence="3 6" id="KW-0812">Transmembrane</keyword>
<feature type="transmembrane region" description="Helical" evidence="6">
    <location>
        <begin position="28"/>
        <end position="57"/>
    </location>
</feature>
<evidence type="ECO:0000256" key="5">
    <source>
        <dbReference type="ARBA" id="ARBA00023136"/>
    </source>
</evidence>
<sequence>MKHLNSFLKKTWEVIQHTKKGFLKGEPIVHSAAIAFFTIFSLPALLIVISFIGTLFFSGKTVRTEIVKEVEDLINANAAEQVKSVLENLSQLQLGFWEVLLGVVVVLQGASVVFFMIQKALNTVWQVKVKPDVKLWRVIKHRLIALVLVVGLGLLLTLSLMLDTVVSVFSQQLQALFEEHLSPAIRIMNTAFYLVVVLGFFTAVHKVLPDARVSWKDALAGGLISSILFLLGKELINTFLGSVKIVGIYAAAGSLVVVLLWVFYSSLVFVLGAEITKAYANMRGREIEPTSIAMKYEREKIDL</sequence>
<reference evidence="8" key="1">
    <citation type="submission" date="2017-06" db="EMBL/GenBank/DDBJ databases">
        <authorList>
            <person name="Varghese N."/>
            <person name="Submissions S."/>
        </authorList>
    </citation>
    <scope>NUCLEOTIDE SEQUENCE [LARGE SCALE GENOMIC DNA]</scope>
    <source>
        <strain evidence="8">NKM1</strain>
    </source>
</reference>
<dbReference type="PIRSF" id="PIRSF035875">
    <property type="entry name" value="RNase_BN"/>
    <property type="match status" value="1"/>
</dbReference>
<evidence type="ECO:0000313" key="7">
    <source>
        <dbReference type="EMBL" id="SNS51793.1"/>
    </source>
</evidence>
<gene>
    <name evidence="7" type="ORF">SAMN06296052_1088</name>
</gene>
<dbReference type="Proteomes" id="UP000198432">
    <property type="component" value="Unassembled WGS sequence"/>
</dbReference>
<dbReference type="AlphaFoldDB" id="A0A239F668"/>